<gene>
    <name evidence="2" type="ORF">AUR66_18800</name>
</gene>
<sequence length="182" mass="19271">MNSAGFLTTLGTTCKRYGPGRLPRAERRDIGAGYALASAATGATLLFALISWSLYALGEPIGSDWEFLGTWTLIALPLVVPTSFISAVIVWRTLPSDTPYFGASAGVLAALGTYILALLALFAFSMIALVINGQYTEIPEALGFMSVIGFVALASTFWLTFPVGAISGIIHERVTLSGTKRT</sequence>
<keyword evidence="1" id="KW-0812">Transmembrane</keyword>
<evidence type="ECO:0000313" key="3">
    <source>
        <dbReference type="Proteomes" id="UP000053157"/>
    </source>
</evidence>
<accession>A0A0W1RPE0</accession>
<reference evidence="2 3" key="1">
    <citation type="submission" date="2015-12" db="EMBL/GenBank/DDBJ databases">
        <title>Haloferax profundi sp. nov. isolated from the Discovery deep brine-seawater interface in the Red Sea.</title>
        <authorList>
            <person name="Zhang G."/>
            <person name="Stingl U."/>
            <person name="Rashid M."/>
        </authorList>
    </citation>
    <scope>NUCLEOTIDE SEQUENCE [LARGE SCALE GENOMIC DNA]</scope>
    <source>
        <strain evidence="2 3">SB29</strain>
    </source>
</reference>
<name>A0A0W1RPE0_9EURY</name>
<feature type="transmembrane region" description="Helical" evidence="1">
    <location>
        <begin position="67"/>
        <end position="91"/>
    </location>
</feature>
<keyword evidence="1" id="KW-1133">Transmembrane helix</keyword>
<dbReference type="EMBL" id="LOPV01000534">
    <property type="protein sequence ID" value="KTG15467.1"/>
    <property type="molecule type" value="Genomic_DNA"/>
</dbReference>
<evidence type="ECO:0000313" key="2">
    <source>
        <dbReference type="EMBL" id="KTG15467.1"/>
    </source>
</evidence>
<feature type="transmembrane region" description="Helical" evidence="1">
    <location>
        <begin position="143"/>
        <end position="170"/>
    </location>
</feature>
<dbReference type="AlphaFoldDB" id="A0A0W1RPE0"/>
<organism evidence="2 3">
    <name type="scientific">Haloferax profundi</name>
    <dbReference type="NCBI Taxonomy" id="1544718"/>
    <lineage>
        <taxon>Archaea</taxon>
        <taxon>Methanobacteriati</taxon>
        <taxon>Methanobacteriota</taxon>
        <taxon>Stenosarchaea group</taxon>
        <taxon>Halobacteria</taxon>
        <taxon>Halobacteriales</taxon>
        <taxon>Haloferacaceae</taxon>
        <taxon>Haloferax</taxon>
    </lineage>
</organism>
<feature type="transmembrane region" description="Helical" evidence="1">
    <location>
        <begin position="103"/>
        <end position="131"/>
    </location>
</feature>
<protein>
    <submittedName>
        <fullName evidence="2">Uncharacterized protein</fullName>
    </submittedName>
</protein>
<evidence type="ECO:0000256" key="1">
    <source>
        <dbReference type="SAM" id="Phobius"/>
    </source>
</evidence>
<feature type="transmembrane region" description="Helical" evidence="1">
    <location>
        <begin position="31"/>
        <end position="55"/>
    </location>
</feature>
<comment type="caution">
    <text evidence="2">The sequence shown here is derived from an EMBL/GenBank/DDBJ whole genome shotgun (WGS) entry which is preliminary data.</text>
</comment>
<keyword evidence="3" id="KW-1185">Reference proteome</keyword>
<dbReference type="Proteomes" id="UP000053157">
    <property type="component" value="Unassembled WGS sequence"/>
</dbReference>
<dbReference type="OrthoDB" id="204732at2157"/>
<dbReference type="RefSeq" id="WP_058573283.1">
    <property type="nucleotide sequence ID" value="NZ_LOPV01000534.1"/>
</dbReference>
<proteinExistence type="predicted"/>
<keyword evidence="1" id="KW-0472">Membrane</keyword>